<organism evidence="7 8">
    <name type="scientific">Bursaphelenchus okinawaensis</name>
    <dbReference type="NCBI Taxonomy" id="465554"/>
    <lineage>
        <taxon>Eukaryota</taxon>
        <taxon>Metazoa</taxon>
        <taxon>Ecdysozoa</taxon>
        <taxon>Nematoda</taxon>
        <taxon>Chromadorea</taxon>
        <taxon>Rhabditida</taxon>
        <taxon>Tylenchina</taxon>
        <taxon>Tylenchomorpha</taxon>
        <taxon>Aphelenchoidea</taxon>
        <taxon>Aphelenchoididae</taxon>
        <taxon>Bursaphelenchus</taxon>
    </lineage>
</organism>
<dbReference type="InterPro" id="IPR018045">
    <property type="entry name" value="S04_transporter_CS"/>
</dbReference>
<proteinExistence type="predicted"/>
<feature type="transmembrane region" description="Helical" evidence="5">
    <location>
        <begin position="107"/>
        <end position="130"/>
    </location>
</feature>
<dbReference type="AlphaFoldDB" id="A0A811KNA4"/>
<comment type="subcellular location">
    <subcellularLocation>
        <location evidence="1">Membrane</location>
        <topology evidence="1">Multi-pass membrane protein</topology>
    </subcellularLocation>
</comment>
<feature type="transmembrane region" description="Helical" evidence="5">
    <location>
        <begin position="505"/>
        <end position="523"/>
    </location>
</feature>
<gene>
    <name evidence="7" type="ORF">BOKJ2_LOCUS6926</name>
</gene>
<evidence type="ECO:0000259" key="6">
    <source>
        <dbReference type="Pfam" id="PF00916"/>
    </source>
</evidence>
<dbReference type="InterPro" id="IPR011547">
    <property type="entry name" value="SLC26A/SulP_dom"/>
</dbReference>
<evidence type="ECO:0000256" key="5">
    <source>
        <dbReference type="SAM" id="Phobius"/>
    </source>
</evidence>
<evidence type="ECO:0000256" key="4">
    <source>
        <dbReference type="ARBA" id="ARBA00023136"/>
    </source>
</evidence>
<evidence type="ECO:0000256" key="3">
    <source>
        <dbReference type="ARBA" id="ARBA00022989"/>
    </source>
</evidence>
<evidence type="ECO:0000313" key="8">
    <source>
        <dbReference type="Proteomes" id="UP000614601"/>
    </source>
</evidence>
<sequence length="612" mass="68816">MDVPNAGMHLLGARRAPMNQDEFDTKFNYLKSSKYHHYSDDTPTTDFCICCRLNVRSPRRRFSANEPVIYDPNVSQVKQLLNLLETYIPIFHWIPKYDIQKDFIGDLYSGMCLGLLSLSQGLAFSFLSGLPPVCGLYTTCVACFVYIICGTSPFSFLGTNAIICYFFRNMLERFSIPQDYIYLMDPKGDAYDEVLRGEEQLGYAAALTFLTAGFQALIYMLRLEFLFTYVSKHVVGGICFGTGIRIIFSQLQHILHVRGNQCVSDLSATVSILASKTVPPSFKQCTFLSAYQALHLNKSANVFPLFFGGQETLNFTGNGCVLSIWDCFRFLNIYTLSFAVSSFLILLFVRQIIGPLIQNHVNIPVPFEFVLMIVTGFIAYGFDMQHNYGVEVLRHFGTGWNLVSLPSYQQFCDVTYDAFALALLVYAMHYYAAGEMSRICKYQMDSRQELIAVVVSSAISSLFGAHPPSQSINRNRIGLDAGACTIFTNVFIVFVIIPMVFWSKYLFGFIPICVLSAVIIHSMGEYLKEPRHFTLLWAVSKLDACTFVVASISAIFFASSADALIKSTVFGLFTVIFRAQWPKFQHLVNVTGSGTYYAERNCYGSDLLEETG</sequence>
<evidence type="ECO:0000313" key="7">
    <source>
        <dbReference type="EMBL" id="CAD5217115.1"/>
    </source>
</evidence>
<feature type="domain" description="SLC26A/SulP transporter" evidence="6">
    <location>
        <begin position="103"/>
        <end position="271"/>
    </location>
</feature>
<evidence type="ECO:0000256" key="1">
    <source>
        <dbReference type="ARBA" id="ARBA00004141"/>
    </source>
</evidence>
<feature type="transmembrane region" description="Helical" evidence="5">
    <location>
        <begin position="535"/>
        <end position="557"/>
    </location>
</feature>
<reference evidence="7" key="1">
    <citation type="submission" date="2020-09" db="EMBL/GenBank/DDBJ databases">
        <authorList>
            <person name="Kikuchi T."/>
        </authorList>
    </citation>
    <scope>NUCLEOTIDE SEQUENCE</scope>
    <source>
        <strain evidence="7">SH1</strain>
    </source>
</reference>
<feature type="transmembrane region" description="Helical" evidence="5">
    <location>
        <begin position="331"/>
        <end position="349"/>
    </location>
</feature>
<keyword evidence="3 5" id="KW-1133">Transmembrane helix</keyword>
<feature type="transmembrane region" description="Helical" evidence="5">
    <location>
        <begin position="136"/>
        <end position="167"/>
    </location>
</feature>
<dbReference type="Pfam" id="PF00916">
    <property type="entry name" value="Sulfate_transp"/>
    <property type="match status" value="2"/>
</dbReference>
<dbReference type="EMBL" id="CAJFDH010000003">
    <property type="protein sequence ID" value="CAD5217115.1"/>
    <property type="molecule type" value="Genomic_DNA"/>
</dbReference>
<protein>
    <recommendedName>
        <fullName evidence="6">SLC26A/SulP transporter domain-containing protein</fullName>
    </recommendedName>
</protein>
<keyword evidence="4 5" id="KW-0472">Membrane</keyword>
<feature type="domain" description="SLC26A/SulP transporter" evidence="6">
    <location>
        <begin position="324"/>
        <end position="550"/>
    </location>
</feature>
<keyword evidence="8" id="KW-1185">Reference proteome</keyword>
<keyword evidence="2 5" id="KW-0812">Transmembrane</keyword>
<dbReference type="Proteomes" id="UP000614601">
    <property type="component" value="Unassembled WGS sequence"/>
</dbReference>
<feature type="transmembrane region" description="Helical" evidence="5">
    <location>
        <begin position="361"/>
        <end position="382"/>
    </location>
</feature>
<dbReference type="OrthoDB" id="288203at2759"/>
<dbReference type="EMBL" id="CAJFCW020000003">
    <property type="protein sequence ID" value="CAG9107133.1"/>
    <property type="molecule type" value="Genomic_DNA"/>
</dbReference>
<dbReference type="InterPro" id="IPR001902">
    <property type="entry name" value="SLC26A/SulP_fam"/>
</dbReference>
<accession>A0A811KNA4</accession>
<dbReference type="PANTHER" id="PTHR11814">
    <property type="entry name" value="SULFATE TRANSPORTER"/>
    <property type="match status" value="1"/>
</dbReference>
<comment type="caution">
    <text evidence="7">The sequence shown here is derived from an EMBL/GenBank/DDBJ whole genome shotgun (WGS) entry which is preliminary data.</text>
</comment>
<feature type="transmembrane region" description="Helical" evidence="5">
    <location>
        <begin position="414"/>
        <end position="433"/>
    </location>
</feature>
<feature type="transmembrane region" description="Helical" evidence="5">
    <location>
        <begin position="201"/>
        <end position="221"/>
    </location>
</feature>
<name>A0A811KNA4_9BILA</name>
<evidence type="ECO:0000256" key="2">
    <source>
        <dbReference type="ARBA" id="ARBA00022692"/>
    </source>
</evidence>
<dbReference type="GO" id="GO:0008271">
    <property type="term" value="F:secondary active sulfate transmembrane transporter activity"/>
    <property type="evidence" value="ECO:0007669"/>
    <property type="project" value="InterPro"/>
</dbReference>
<dbReference type="GO" id="GO:0016020">
    <property type="term" value="C:membrane"/>
    <property type="evidence" value="ECO:0007669"/>
    <property type="project" value="UniProtKB-SubCell"/>
</dbReference>
<dbReference type="PROSITE" id="PS01130">
    <property type="entry name" value="SLC26A"/>
    <property type="match status" value="1"/>
</dbReference>
<dbReference type="Proteomes" id="UP000783686">
    <property type="component" value="Unassembled WGS sequence"/>
</dbReference>
<feature type="transmembrane region" description="Helical" evidence="5">
    <location>
        <begin position="477"/>
        <end position="499"/>
    </location>
</feature>